<sequence>METIFETGVDEMNWDDTENYRMGGSYKWPVISDVVEFRRKVRSVIRNVIENATFHLPVTMDNPYWALFMGMEHERIHLETSSVLIRQLPIEMVRIPPKWNQSPVNHGNEVIQNEMVLVPECEVILGKPFDFPSYGWDNEYPQIQSYVPEFEASKFLVTNGEYLEFISDGGYEKMELWSNEGWQWKLYRNAIHPTFWVCSKDCKSGCGGALSSYSHCGNRKINGHDQVDENENIHHHSMYRLRTVCEEIKMPWLWPVEVNCHEAQAYCRWKGKGYRLLTEAEHNAIRDLRGDISAGTVTDPVFDHELHKRCNLNLAYCSSTPVNHYPPNSKGFHDVFGNVWQWTEDHFNGFPGTKTSFLYDDFSTPCFDGKHNIIMGGSWISTGDEASRFARYSFRRHFFQHAGFRLARSRGSPNDIPLRLVKCCKGPMYEISCQVDDLSSKFVESTNYQFRDDSEEALKKQLMIEYWPAGQNNFYSQLFQLCQKYVKQFSIPARRALNINTGCGRMTFELCRDFSQLVPIFQNHF</sequence>
<dbReference type="GO" id="GO:0120147">
    <property type="term" value="F:formylglycine-generating oxidase activity"/>
    <property type="evidence" value="ECO:0007669"/>
    <property type="project" value="TreeGrafter"/>
</dbReference>
<dbReference type="InterPro" id="IPR005532">
    <property type="entry name" value="SUMF_dom"/>
</dbReference>
<dbReference type="AlphaFoldDB" id="A0A9Q1HD11"/>
<dbReference type="InterPro" id="IPR051043">
    <property type="entry name" value="Sulfatase_Mod_Factor_Kinase"/>
</dbReference>
<comment type="caution">
    <text evidence="3">The sequence shown here is derived from an EMBL/GenBank/DDBJ whole genome shotgun (WGS) entry which is preliminary data.</text>
</comment>
<dbReference type="PANTHER" id="PTHR23150">
    <property type="entry name" value="SULFATASE MODIFYING FACTOR 1, 2"/>
    <property type="match status" value="1"/>
</dbReference>
<evidence type="ECO:0000313" key="4">
    <source>
        <dbReference type="Proteomes" id="UP001152320"/>
    </source>
</evidence>
<dbReference type="SUPFAM" id="SSF56436">
    <property type="entry name" value="C-type lectin-like"/>
    <property type="match status" value="1"/>
</dbReference>
<evidence type="ECO:0000313" key="3">
    <source>
        <dbReference type="EMBL" id="KAJ8040813.1"/>
    </source>
</evidence>
<proteinExistence type="inferred from homology"/>
<dbReference type="PANTHER" id="PTHR23150:SF26">
    <property type="entry name" value="GENERIC METHYLTRANSFERASE"/>
    <property type="match status" value="1"/>
</dbReference>
<dbReference type="Pfam" id="PF03781">
    <property type="entry name" value="FGE-sulfatase"/>
    <property type="match status" value="1"/>
</dbReference>
<dbReference type="FunFam" id="3.90.1580.10:FF:000008">
    <property type="entry name" value="Predicted protein"/>
    <property type="match status" value="1"/>
</dbReference>
<dbReference type="InterPro" id="IPR027577">
    <property type="entry name" value="OvoA_Nterm"/>
</dbReference>
<dbReference type="Proteomes" id="UP001152320">
    <property type="component" value="Chromosome 6"/>
</dbReference>
<organism evidence="3 4">
    <name type="scientific">Holothuria leucospilota</name>
    <name type="common">Black long sea cucumber</name>
    <name type="synonym">Mertensiothuria leucospilota</name>
    <dbReference type="NCBI Taxonomy" id="206669"/>
    <lineage>
        <taxon>Eukaryota</taxon>
        <taxon>Metazoa</taxon>
        <taxon>Echinodermata</taxon>
        <taxon>Eleutherozoa</taxon>
        <taxon>Echinozoa</taxon>
        <taxon>Holothuroidea</taxon>
        <taxon>Aspidochirotacea</taxon>
        <taxon>Aspidochirotida</taxon>
        <taxon>Holothuriidae</taxon>
        <taxon>Holothuria</taxon>
    </lineage>
</organism>
<evidence type="ECO:0000256" key="1">
    <source>
        <dbReference type="ARBA" id="ARBA00005310"/>
    </source>
</evidence>
<name>A0A9Q1HD11_HOLLE</name>
<dbReference type="NCBIfam" id="TIGR04344">
    <property type="entry name" value="ovoA_Nterm"/>
    <property type="match status" value="1"/>
</dbReference>
<reference evidence="3" key="1">
    <citation type="submission" date="2021-10" db="EMBL/GenBank/DDBJ databases">
        <title>Tropical sea cucumber genome reveals ecological adaptation and Cuvierian tubules defense mechanism.</title>
        <authorList>
            <person name="Chen T."/>
        </authorList>
    </citation>
    <scope>NUCLEOTIDE SEQUENCE</scope>
    <source>
        <strain evidence="3">Nanhai2018</strain>
        <tissue evidence="3">Muscle</tissue>
    </source>
</reference>
<dbReference type="InterPro" id="IPR016187">
    <property type="entry name" value="CTDL_fold"/>
</dbReference>
<evidence type="ECO:0000259" key="2">
    <source>
        <dbReference type="Pfam" id="PF03781"/>
    </source>
</evidence>
<dbReference type="Gene3D" id="3.90.1580.10">
    <property type="entry name" value="paralog of FGE (formylglycine-generating enzyme)"/>
    <property type="match status" value="1"/>
</dbReference>
<gene>
    <name evidence="3" type="ORF">HOLleu_15216</name>
</gene>
<dbReference type="OrthoDB" id="659at2759"/>
<feature type="domain" description="Sulfatase-modifying factor enzyme-like" evidence="2">
    <location>
        <begin position="113"/>
        <end position="408"/>
    </location>
</feature>
<dbReference type="EMBL" id="JAIZAY010000006">
    <property type="protein sequence ID" value="KAJ8040813.1"/>
    <property type="molecule type" value="Genomic_DNA"/>
</dbReference>
<accession>A0A9Q1HD11</accession>
<protein>
    <submittedName>
        <fullName evidence="3">Ergothioneine biosynthesis protein 1</fullName>
    </submittedName>
</protein>
<dbReference type="InterPro" id="IPR042095">
    <property type="entry name" value="SUMF_sf"/>
</dbReference>
<keyword evidence="4" id="KW-1185">Reference proteome</keyword>
<comment type="similarity">
    <text evidence="1">Belongs to the sulfatase-modifying factor family.</text>
</comment>